<evidence type="ECO:0000313" key="6">
    <source>
        <dbReference type="Proteomes" id="UP000066480"/>
    </source>
</evidence>
<dbReference type="KEGG" id="lmoi:VV02_01320"/>
<dbReference type="OrthoDB" id="9806334at2"/>
<dbReference type="Gene3D" id="1.10.10.60">
    <property type="entry name" value="Homeodomain-like"/>
    <property type="match status" value="1"/>
</dbReference>
<organism evidence="5 6">
    <name type="scientific">Luteipulveratus mongoliensis</name>
    <dbReference type="NCBI Taxonomy" id="571913"/>
    <lineage>
        <taxon>Bacteria</taxon>
        <taxon>Bacillati</taxon>
        <taxon>Actinomycetota</taxon>
        <taxon>Actinomycetes</taxon>
        <taxon>Micrococcales</taxon>
        <taxon>Dermacoccaceae</taxon>
        <taxon>Luteipulveratus</taxon>
    </lineage>
</organism>
<dbReference type="InterPro" id="IPR001647">
    <property type="entry name" value="HTH_TetR"/>
</dbReference>
<dbReference type="EMBL" id="CP011112">
    <property type="protein sequence ID" value="AKU14825.1"/>
    <property type="molecule type" value="Genomic_DNA"/>
</dbReference>
<dbReference type="PATRIC" id="fig|571913.6.peg.272"/>
<dbReference type="InterPro" id="IPR050109">
    <property type="entry name" value="HTH-type_TetR-like_transc_reg"/>
</dbReference>
<evidence type="ECO:0000256" key="1">
    <source>
        <dbReference type="ARBA" id="ARBA00023015"/>
    </source>
</evidence>
<dbReference type="Gene3D" id="1.10.357.10">
    <property type="entry name" value="Tetracycline Repressor, domain 2"/>
    <property type="match status" value="1"/>
</dbReference>
<reference evidence="5 6" key="1">
    <citation type="submission" date="2015-03" db="EMBL/GenBank/DDBJ databases">
        <title>Luteipulveratus halotolerans sp. nov., a novel actinobacterium (Dermacoccaceae) from Sarawak, Malaysia.</title>
        <authorList>
            <person name="Juboi H."/>
            <person name="Basik A."/>
            <person name="Shamsul S.S."/>
            <person name="Arnold P."/>
            <person name="Schmitt E.K."/>
            <person name="Sanglier J.-J."/>
            <person name="Yeo T."/>
        </authorList>
    </citation>
    <scope>NUCLEOTIDE SEQUENCE [LARGE SCALE GENOMIC DNA]</scope>
    <source>
        <strain evidence="5 6">MN07-A0370</strain>
    </source>
</reference>
<dbReference type="GO" id="GO:0000976">
    <property type="term" value="F:transcription cis-regulatory region binding"/>
    <property type="evidence" value="ECO:0007669"/>
    <property type="project" value="TreeGrafter"/>
</dbReference>
<keyword evidence="1" id="KW-0805">Transcription regulation</keyword>
<dbReference type="InterPro" id="IPR036271">
    <property type="entry name" value="Tet_transcr_reg_TetR-rel_C_sf"/>
</dbReference>
<dbReference type="RefSeq" id="WP_052589365.1">
    <property type="nucleotide sequence ID" value="NZ_CP011112.1"/>
</dbReference>
<evidence type="ECO:0000256" key="3">
    <source>
        <dbReference type="ARBA" id="ARBA00023163"/>
    </source>
</evidence>
<keyword evidence="2" id="KW-0238">DNA-binding</keyword>
<dbReference type="PANTHER" id="PTHR30055:SF234">
    <property type="entry name" value="HTH-TYPE TRANSCRIPTIONAL REGULATOR BETI"/>
    <property type="match status" value="1"/>
</dbReference>
<dbReference type="GO" id="GO:0003700">
    <property type="term" value="F:DNA-binding transcription factor activity"/>
    <property type="evidence" value="ECO:0007669"/>
    <property type="project" value="TreeGrafter"/>
</dbReference>
<keyword evidence="6" id="KW-1185">Reference proteome</keyword>
<gene>
    <name evidence="5" type="ORF">VV02_01320</name>
</gene>
<accession>A0A0K1JE11</accession>
<protein>
    <recommendedName>
        <fullName evidence="4">HTH tetR-type domain-containing protein</fullName>
    </recommendedName>
</protein>
<dbReference type="Proteomes" id="UP000066480">
    <property type="component" value="Chromosome"/>
</dbReference>
<keyword evidence="3" id="KW-0804">Transcription</keyword>
<proteinExistence type="predicted"/>
<dbReference type="PANTHER" id="PTHR30055">
    <property type="entry name" value="HTH-TYPE TRANSCRIPTIONAL REGULATOR RUTR"/>
    <property type="match status" value="1"/>
</dbReference>
<evidence type="ECO:0000256" key="2">
    <source>
        <dbReference type="ARBA" id="ARBA00023125"/>
    </source>
</evidence>
<evidence type="ECO:0000313" key="5">
    <source>
        <dbReference type="EMBL" id="AKU14825.1"/>
    </source>
</evidence>
<dbReference type="SUPFAM" id="SSF46689">
    <property type="entry name" value="Homeodomain-like"/>
    <property type="match status" value="1"/>
</dbReference>
<feature type="domain" description="HTH tetR-type" evidence="4">
    <location>
        <begin position="15"/>
        <end position="62"/>
    </location>
</feature>
<dbReference type="SUPFAM" id="SSF48498">
    <property type="entry name" value="Tetracyclin repressor-like, C-terminal domain"/>
    <property type="match status" value="1"/>
</dbReference>
<evidence type="ECO:0000259" key="4">
    <source>
        <dbReference type="Pfam" id="PF00440"/>
    </source>
</evidence>
<dbReference type="Pfam" id="PF00440">
    <property type="entry name" value="TetR_N"/>
    <property type="match status" value="1"/>
</dbReference>
<dbReference type="InterPro" id="IPR009057">
    <property type="entry name" value="Homeodomain-like_sf"/>
</dbReference>
<sequence length="195" mass="21793">MRVTDTAVTDRREQILRATVEVVAEQGYHATSFARIIEHAQLSSTRLISYHFESKDALMREALAYVVVEAQQFMQPPIQRARTSRTRLAAYIRSNLDFLAEHPTYARAALEIVPNLTPSEDDAEAADVSVALLEQLFVTAQEAGEMRDFDPTVMAVTLRAAIDRAVGRAANGDTDLGHYADELVEIFERATQVQR</sequence>
<dbReference type="STRING" id="571913.VV02_01320"/>
<dbReference type="AlphaFoldDB" id="A0A0K1JE11"/>
<name>A0A0K1JE11_9MICO</name>